<gene>
    <name evidence="2" type="ORF">Pan216_46620</name>
</gene>
<accession>A0A518B9Y1</accession>
<organism evidence="2 3">
    <name type="scientific">Kolteria novifilia</name>
    <dbReference type="NCBI Taxonomy" id="2527975"/>
    <lineage>
        <taxon>Bacteria</taxon>
        <taxon>Pseudomonadati</taxon>
        <taxon>Planctomycetota</taxon>
        <taxon>Planctomycetia</taxon>
        <taxon>Kolteriales</taxon>
        <taxon>Kolteriaceae</taxon>
        <taxon>Kolteria</taxon>
    </lineage>
</organism>
<dbReference type="AlphaFoldDB" id="A0A518B9Y1"/>
<dbReference type="InterPro" id="IPR009875">
    <property type="entry name" value="PilZ_domain"/>
</dbReference>
<name>A0A518B9Y1_9BACT</name>
<sequence length="99" mass="11237">MRQRNWIRFPKDISRVTLKPLGEDASGLREAEVIDESFGGLGIRVLDAEGLEIGQRIDVVYGQGSITATIIYIDDEENASYRIGIRWIEPPEEDEDEDE</sequence>
<reference evidence="2 3" key="1">
    <citation type="submission" date="2019-02" db="EMBL/GenBank/DDBJ databases">
        <title>Deep-cultivation of Planctomycetes and their phenomic and genomic characterization uncovers novel biology.</title>
        <authorList>
            <person name="Wiegand S."/>
            <person name="Jogler M."/>
            <person name="Boedeker C."/>
            <person name="Pinto D."/>
            <person name="Vollmers J."/>
            <person name="Rivas-Marin E."/>
            <person name="Kohn T."/>
            <person name="Peeters S.H."/>
            <person name="Heuer A."/>
            <person name="Rast P."/>
            <person name="Oberbeckmann S."/>
            <person name="Bunk B."/>
            <person name="Jeske O."/>
            <person name="Meyerdierks A."/>
            <person name="Storesund J.E."/>
            <person name="Kallscheuer N."/>
            <person name="Luecker S."/>
            <person name="Lage O.M."/>
            <person name="Pohl T."/>
            <person name="Merkel B.J."/>
            <person name="Hornburger P."/>
            <person name="Mueller R.-W."/>
            <person name="Bruemmer F."/>
            <person name="Labrenz M."/>
            <person name="Spormann A.M."/>
            <person name="Op den Camp H."/>
            <person name="Overmann J."/>
            <person name="Amann R."/>
            <person name="Jetten M.S.M."/>
            <person name="Mascher T."/>
            <person name="Medema M.H."/>
            <person name="Devos D.P."/>
            <person name="Kaster A.-K."/>
            <person name="Ovreas L."/>
            <person name="Rohde M."/>
            <person name="Galperin M.Y."/>
            <person name="Jogler C."/>
        </authorList>
    </citation>
    <scope>NUCLEOTIDE SEQUENCE [LARGE SCALE GENOMIC DNA]</scope>
    <source>
        <strain evidence="2 3">Pan216</strain>
    </source>
</reference>
<evidence type="ECO:0000313" key="3">
    <source>
        <dbReference type="Proteomes" id="UP000317093"/>
    </source>
</evidence>
<feature type="domain" description="PilZ" evidence="1">
    <location>
        <begin position="4"/>
        <end position="96"/>
    </location>
</feature>
<dbReference type="KEGG" id="knv:Pan216_46620"/>
<evidence type="ECO:0000313" key="2">
    <source>
        <dbReference type="EMBL" id="QDU63781.1"/>
    </source>
</evidence>
<proteinExistence type="predicted"/>
<keyword evidence="3" id="KW-1185">Reference proteome</keyword>
<evidence type="ECO:0000259" key="1">
    <source>
        <dbReference type="Pfam" id="PF07238"/>
    </source>
</evidence>
<protein>
    <submittedName>
        <fullName evidence="2">PilZ domain protein</fullName>
    </submittedName>
</protein>
<dbReference type="RefSeq" id="WP_145261507.1">
    <property type="nucleotide sequence ID" value="NZ_CP036279.1"/>
</dbReference>
<dbReference type="Proteomes" id="UP000317093">
    <property type="component" value="Chromosome"/>
</dbReference>
<dbReference type="GO" id="GO:0035438">
    <property type="term" value="F:cyclic-di-GMP binding"/>
    <property type="evidence" value="ECO:0007669"/>
    <property type="project" value="InterPro"/>
</dbReference>
<dbReference type="EMBL" id="CP036279">
    <property type="protein sequence ID" value="QDU63781.1"/>
    <property type="molecule type" value="Genomic_DNA"/>
</dbReference>
<dbReference type="Pfam" id="PF07238">
    <property type="entry name" value="PilZ"/>
    <property type="match status" value="1"/>
</dbReference>